<gene>
    <name evidence="6" type="ORF">QPJ95_17580</name>
</gene>
<dbReference type="AlphaFoldDB" id="A0A9Y2P1S4"/>
<accession>A0A9Y2P1S4</accession>
<dbReference type="PANTHER" id="PTHR30537">
    <property type="entry name" value="HTH-TYPE TRANSCRIPTIONAL REGULATOR"/>
    <property type="match status" value="1"/>
</dbReference>
<keyword evidence="4" id="KW-0804">Transcription</keyword>
<dbReference type="GO" id="GO:0043565">
    <property type="term" value="F:sequence-specific DNA binding"/>
    <property type="evidence" value="ECO:0007669"/>
    <property type="project" value="TreeGrafter"/>
</dbReference>
<comment type="similarity">
    <text evidence="1">Belongs to the LysR transcriptional regulatory family.</text>
</comment>
<dbReference type="InterPro" id="IPR000847">
    <property type="entry name" value="LysR_HTH_N"/>
</dbReference>
<dbReference type="GO" id="GO:0006351">
    <property type="term" value="P:DNA-templated transcription"/>
    <property type="evidence" value="ECO:0007669"/>
    <property type="project" value="TreeGrafter"/>
</dbReference>
<dbReference type="PANTHER" id="PTHR30537:SF74">
    <property type="entry name" value="HTH-TYPE TRANSCRIPTIONAL REGULATOR TRPI"/>
    <property type="match status" value="1"/>
</dbReference>
<evidence type="ECO:0000259" key="5">
    <source>
        <dbReference type="PROSITE" id="PS50931"/>
    </source>
</evidence>
<dbReference type="FunFam" id="1.10.10.10:FF:000038">
    <property type="entry name" value="Glycine cleavage system transcriptional activator"/>
    <property type="match status" value="1"/>
</dbReference>
<dbReference type="PROSITE" id="PS50931">
    <property type="entry name" value="HTH_LYSR"/>
    <property type="match status" value="1"/>
</dbReference>
<keyword evidence="3" id="KW-0238">DNA-binding</keyword>
<dbReference type="SUPFAM" id="SSF46785">
    <property type="entry name" value="Winged helix' DNA-binding domain"/>
    <property type="match status" value="1"/>
</dbReference>
<dbReference type="PRINTS" id="PR00039">
    <property type="entry name" value="HTHLYSR"/>
</dbReference>
<dbReference type="Gene3D" id="3.40.190.10">
    <property type="entry name" value="Periplasmic binding protein-like II"/>
    <property type="match status" value="2"/>
</dbReference>
<dbReference type="KEGG" id="ppso:QPJ95_17580"/>
<evidence type="ECO:0000256" key="3">
    <source>
        <dbReference type="ARBA" id="ARBA00023125"/>
    </source>
</evidence>
<dbReference type="InterPro" id="IPR036388">
    <property type="entry name" value="WH-like_DNA-bd_sf"/>
</dbReference>
<evidence type="ECO:0000256" key="2">
    <source>
        <dbReference type="ARBA" id="ARBA00023015"/>
    </source>
</evidence>
<keyword evidence="7" id="KW-1185">Reference proteome</keyword>
<proteinExistence type="inferred from homology"/>
<dbReference type="GO" id="GO:0003700">
    <property type="term" value="F:DNA-binding transcription factor activity"/>
    <property type="evidence" value="ECO:0007669"/>
    <property type="project" value="InterPro"/>
</dbReference>
<reference evidence="6 7" key="1">
    <citation type="submission" date="2023-06" db="EMBL/GenBank/DDBJ databases">
        <title>Parasedimentitalea psychrophila sp. nov., a psychrophilic bacterium isolated from deep-sea sediment.</title>
        <authorList>
            <person name="Li A."/>
        </authorList>
    </citation>
    <scope>NUCLEOTIDE SEQUENCE [LARGE SCALE GENOMIC DNA]</scope>
    <source>
        <strain evidence="6 7">QS115</strain>
    </source>
</reference>
<evidence type="ECO:0000256" key="4">
    <source>
        <dbReference type="ARBA" id="ARBA00023163"/>
    </source>
</evidence>
<evidence type="ECO:0000313" key="7">
    <source>
        <dbReference type="Proteomes" id="UP001238334"/>
    </source>
</evidence>
<name>A0A9Y2P1S4_9RHOB</name>
<dbReference type="SUPFAM" id="SSF53850">
    <property type="entry name" value="Periplasmic binding protein-like II"/>
    <property type="match status" value="1"/>
</dbReference>
<dbReference type="InterPro" id="IPR005119">
    <property type="entry name" value="LysR_subst-bd"/>
</dbReference>
<dbReference type="Pfam" id="PF03466">
    <property type="entry name" value="LysR_substrate"/>
    <property type="match status" value="1"/>
</dbReference>
<protein>
    <submittedName>
        <fullName evidence="6">LysR substrate-binding domain-containing protein</fullName>
    </submittedName>
</protein>
<dbReference type="Pfam" id="PF00126">
    <property type="entry name" value="HTH_1"/>
    <property type="match status" value="1"/>
</dbReference>
<dbReference type="InterPro" id="IPR036390">
    <property type="entry name" value="WH_DNA-bd_sf"/>
</dbReference>
<evidence type="ECO:0000256" key="1">
    <source>
        <dbReference type="ARBA" id="ARBA00009437"/>
    </source>
</evidence>
<dbReference type="RefSeq" id="WP_270921184.1">
    <property type="nucleotide sequence ID" value="NZ_CP127247.1"/>
</dbReference>
<dbReference type="Gene3D" id="1.10.10.10">
    <property type="entry name" value="Winged helix-like DNA-binding domain superfamily/Winged helix DNA-binding domain"/>
    <property type="match status" value="1"/>
</dbReference>
<feature type="domain" description="HTH lysR-type" evidence="5">
    <location>
        <begin position="5"/>
        <end position="62"/>
    </location>
</feature>
<keyword evidence="2" id="KW-0805">Transcription regulation</keyword>
<organism evidence="6 7">
    <name type="scientific">Parasedimentitalea psychrophila</name>
    <dbReference type="NCBI Taxonomy" id="2997337"/>
    <lineage>
        <taxon>Bacteria</taxon>
        <taxon>Pseudomonadati</taxon>
        <taxon>Pseudomonadota</taxon>
        <taxon>Alphaproteobacteria</taxon>
        <taxon>Rhodobacterales</taxon>
        <taxon>Paracoccaceae</taxon>
        <taxon>Parasedimentitalea</taxon>
    </lineage>
</organism>
<dbReference type="InterPro" id="IPR058163">
    <property type="entry name" value="LysR-type_TF_proteobact-type"/>
</dbReference>
<dbReference type="EMBL" id="CP127247">
    <property type="protein sequence ID" value="WIY24377.1"/>
    <property type="molecule type" value="Genomic_DNA"/>
</dbReference>
<sequence length="299" mass="33502">MSKRPRLNYLRAFDAASRKLSFSLAAEELNLTQAAVSQQIRKLETSLGAALFIRHNRSLTLSEHGKAYFLVVREVLDRLDTVTGQIFPEVEKNVVSVRCTPSVATIWLAPRLREFQRAHPEIDVHIRTIDLLPDQFLTQRCELEILRLPPDTEPLGNMRQLLNAEIFPVCAPDYLERHGPFAGPDAICGQRLIHTLGYSNDWHRWAKAYCSAGVTVPSGLTVDGLNIALDATCQADGIMLGRRPLIETYLADGRLVPALVENLSLYSVYYLQINSKSLNWRAGRILGDWLINKAQAVSG</sequence>
<evidence type="ECO:0000313" key="6">
    <source>
        <dbReference type="EMBL" id="WIY24377.1"/>
    </source>
</evidence>
<dbReference type="Proteomes" id="UP001238334">
    <property type="component" value="Chromosome"/>
</dbReference>